<keyword evidence="2" id="KW-1185">Reference proteome</keyword>
<organism evidence="1 2">
    <name type="scientific">Tegillarca granosa</name>
    <name type="common">Malaysian cockle</name>
    <name type="synonym">Anadara granosa</name>
    <dbReference type="NCBI Taxonomy" id="220873"/>
    <lineage>
        <taxon>Eukaryota</taxon>
        <taxon>Metazoa</taxon>
        <taxon>Spiralia</taxon>
        <taxon>Lophotrochozoa</taxon>
        <taxon>Mollusca</taxon>
        <taxon>Bivalvia</taxon>
        <taxon>Autobranchia</taxon>
        <taxon>Pteriomorphia</taxon>
        <taxon>Arcoida</taxon>
        <taxon>Arcoidea</taxon>
        <taxon>Arcidae</taxon>
        <taxon>Tegillarca</taxon>
    </lineage>
</organism>
<sequence>MEVDLFEVDELMDIDEGFYDVPEWMELEDDIEHICAMLENFHFFYNLLILHKVFNLSYLMEKNSTEWSKIARELSEFLQIKEDKKEGIASDNFKIELGGGDAQFASHLGGNVYISVSKDYPFVNIRQFWKPKKCDDVKPTRKGDTSEVLPDFISEFKDRLPCWMGDDHLNQLGFIYCTECNPNGEGQSQFGDQQWEHSGKWLSCSCFGLSLFFQSDNIPPQ</sequence>
<reference evidence="1 2" key="1">
    <citation type="submission" date="2022-12" db="EMBL/GenBank/DDBJ databases">
        <title>Chromosome-level genome of Tegillarca granosa.</title>
        <authorList>
            <person name="Kim J."/>
        </authorList>
    </citation>
    <scope>NUCLEOTIDE SEQUENCE [LARGE SCALE GENOMIC DNA]</scope>
    <source>
        <strain evidence="1">Teg-2019</strain>
        <tissue evidence="1">Adductor muscle</tissue>
    </source>
</reference>
<gene>
    <name evidence="1" type="ORF">KUTeg_022217</name>
</gene>
<comment type="caution">
    <text evidence="1">The sequence shown here is derived from an EMBL/GenBank/DDBJ whole genome shotgun (WGS) entry which is preliminary data.</text>
</comment>
<name>A0ABQ9E5K6_TEGGR</name>
<dbReference type="InterPro" id="IPR009044">
    <property type="entry name" value="ssDNA-bd_transcriptional_reg"/>
</dbReference>
<accession>A0ABQ9E5K6</accession>
<protein>
    <submittedName>
        <fullName evidence="1">Uncharacterized protein</fullName>
    </submittedName>
</protein>
<proteinExistence type="predicted"/>
<evidence type="ECO:0000313" key="1">
    <source>
        <dbReference type="EMBL" id="KAJ8300698.1"/>
    </source>
</evidence>
<evidence type="ECO:0000313" key="2">
    <source>
        <dbReference type="Proteomes" id="UP001217089"/>
    </source>
</evidence>
<dbReference type="Proteomes" id="UP001217089">
    <property type="component" value="Unassembled WGS sequence"/>
</dbReference>
<dbReference type="Gene3D" id="2.30.31.10">
    <property type="entry name" value="Transcriptional Coactivator Pc4, Chain A"/>
    <property type="match status" value="1"/>
</dbReference>
<dbReference type="EMBL" id="JARBDR010000919">
    <property type="protein sequence ID" value="KAJ8300698.1"/>
    <property type="molecule type" value="Genomic_DNA"/>
</dbReference>